<dbReference type="RefSeq" id="WP_174716575.1">
    <property type="nucleotide sequence ID" value="NZ_CP054569.1"/>
</dbReference>
<dbReference type="InterPro" id="IPR057326">
    <property type="entry name" value="KR_dom"/>
</dbReference>
<dbReference type="InterPro" id="IPR002347">
    <property type="entry name" value="SDR_fam"/>
</dbReference>
<dbReference type="PRINTS" id="PR00081">
    <property type="entry name" value="GDHRDH"/>
</dbReference>
<evidence type="ECO:0000259" key="3">
    <source>
        <dbReference type="SMART" id="SM00822"/>
    </source>
</evidence>
<accession>A0A6N0JM06</accession>
<dbReference type="Pfam" id="PF13561">
    <property type="entry name" value="adh_short_C2"/>
    <property type="match status" value="1"/>
</dbReference>
<evidence type="ECO:0000256" key="1">
    <source>
        <dbReference type="ARBA" id="ARBA00006484"/>
    </source>
</evidence>
<gene>
    <name evidence="4" type="ORF">FOC81_16115</name>
</gene>
<dbReference type="PANTHER" id="PTHR43639">
    <property type="entry name" value="OXIDOREDUCTASE, SHORT-CHAIN DEHYDROGENASE/REDUCTASE FAMILY (AFU_ORTHOLOGUE AFUA_5G02870)"/>
    <property type="match status" value="1"/>
</dbReference>
<evidence type="ECO:0000313" key="4">
    <source>
        <dbReference type="EMBL" id="QKQ48132.1"/>
    </source>
</evidence>
<dbReference type="PRINTS" id="PR00080">
    <property type="entry name" value="SDRFAMILY"/>
</dbReference>
<dbReference type="CDD" id="cd05233">
    <property type="entry name" value="SDR_c"/>
    <property type="match status" value="1"/>
</dbReference>
<dbReference type="SMART" id="SM00822">
    <property type="entry name" value="PKS_KR"/>
    <property type="match status" value="1"/>
</dbReference>
<keyword evidence="2" id="KW-0560">Oxidoreductase</keyword>
<proteinExistence type="inferred from homology"/>
<comment type="similarity">
    <text evidence="1">Belongs to the short-chain dehydrogenases/reductases (SDR) family.</text>
</comment>
<evidence type="ECO:0000256" key="2">
    <source>
        <dbReference type="ARBA" id="ARBA00023002"/>
    </source>
</evidence>
<dbReference type="PANTHER" id="PTHR43639:SF1">
    <property type="entry name" value="SHORT-CHAIN DEHYDROGENASE_REDUCTASE FAMILY PROTEIN"/>
    <property type="match status" value="1"/>
</dbReference>
<reference evidence="4 5" key="1">
    <citation type="submission" date="2020-05" db="EMBL/GenBank/DDBJ databases">
        <title>FDA dAtabase for Regulatory Grade micrObial Sequences (FDA-ARGOS): Supporting development and validation of Infectious Disease Dx tests.</title>
        <authorList>
            <person name="Sproer C."/>
            <person name="Gronow S."/>
            <person name="Severitt S."/>
            <person name="Schroder I."/>
            <person name="Tallon L."/>
            <person name="Sadzewicz L."/>
            <person name="Zhao X."/>
            <person name="Vavikolanu K."/>
            <person name="Mehta A."/>
            <person name="Aluvathingal J."/>
            <person name="Nadendla S."/>
            <person name="Myers T."/>
            <person name="Yan Y."/>
            <person name="Sichtig H."/>
        </authorList>
    </citation>
    <scope>NUCLEOTIDE SEQUENCE [LARGE SCALE GENOMIC DNA]</scope>
    <source>
        <strain evidence="4 5">FDAARGOS_787</strain>
    </source>
</reference>
<dbReference type="EMBL" id="CP054569">
    <property type="protein sequence ID" value="QKQ48132.1"/>
    <property type="molecule type" value="Genomic_DNA"/>
</dbReference>
<feature type="domain" description="Ketoreductase" evidence="3">
    <location>
        <begin position="6"/>
        <end position="187"/>
    </location>
</feature>
<evidence type="ECO:0000313" key="5">
    <source>
        <dbReference type="Proteomes" id="UP000509782"/>
    </source>
</evidence>
<protein>
    <submittedName>
        <fullName evidence="4">3-oxoacyl-ACP reductase FabG</fullName>
    </submittedName>
</protein>
<dbReference type="SUPFAM" id="SSF51735">
    <property type="entry name" value="NAD(P)-binding Rossmann-fold domains"/>
    <property type="match status" value="1"/>
</dbReference>
<dbReference type="GO" id="GO:0016491">
    <property type="term" value="F:oxidoreductase activity"/>
    <property type="evidence" value="ECO:0007669"/>
    <property type="project" value="UniProtKB-KW"/>
</dbReference>
<organism evidence="4 5">
    <name type="scientific">Achromobacter denitrificans</name>
    <name type="common">Alcaligenes denitrificans</name>
    <dbReference type="NCBI Taxonomy" id="32002"/>
    <lineage>
        <taxon>Bacteria</taxon>
        <taxon>Pseudomonadati</taxon>
        <taxon>Pseudomonadota</taxon>
        <taxon>Betaproteobacteria</taxon>
        <taxon>Burkholderiales</taxon>
        <taxon>Alcaligenaceae</taxon>
        <taxon>Achromobacter</taxon>
    </lineage>
</organism>
<sequence>MEFQGKVALVTGGTRGIGAAIVRLFAERGADVAFTYARSDEAAQDLVRELGASGVKVLAIKADSRDLAAVRAAVAQTARDLGGVDILVNSAGVFPAGPVEDATFEEINDTLAIHAGAVFAASQAALPHMGSGGRIISIGSCFAQRVPYGGVTLYAMSKSALIGFTKGLAREVGERGITVNIVDPGSTDTDMNPANGPMVAAELELMAIKRYAQPREIAAAVGYLASPGSQFITGASLAIDGGFTA</sequence>
<name>A0A6N0JM06_ACHDE</name>
<dbReference type="FunFam" id="3.40.50.720:FF:000084">
    <property type="entry name" value="Short-chain dehydrogenase reductase"/>
    <property type="match status" value="1"/>
</dbReference>
<dbReference type="Gene3D" id="3.40.50.720">
    <property type="entry name" value="NAD(P)-binding Rossmann-like Domain"/>
    <property type="match status" value="1"/>
</dbReference>
<dbReference type="AlphaFoldDB" id="A0A6N0JM06"/>
<dbReference type="InterPro" id="IPR036291">
    <property type="entry name" value="NAD(P)-bd_dom_sf"/>
</dbReference>
<dbReference type="Proteomes" id="UP000509782">
    <property type="component" value="Chromosome"/>
</dbReference>